<dbReference type="InterPro" id="IPR010096">
    <property type="entry name" value="NADH-Q_OxRdtase_suN/2"/>
</dbReference>
<evidence type="ECO:0000313" key="9">
    <source>
        <dbReference type="Proteomes" id="UP001596405"/>
    </source>
</evidence>
<evidence type="ECO:0000256" key="5">
    <source>
        <dbReference type="HAMAP-Rule" id="MF_00445"/>
    </source>
</evidence>
<comment type="caution">
    <text evidence="8">The sequence shown here is derived from an EMBL/GenBank/DDBJ whole genome shotgun (WGS) entry which is preliminary data.</text>
</comment>
<dbReference type="NCBIfam" id="TIGR01770">
    <property type="entry name" value="NDH_I_N"/>
    <property type="match status" value="1"/>
</dbReference>
<dbReference type="PRINTS" id="PR01434">
    <property type="entry name" value="NADHDHGNASE5"/>
</dbReference>
<organism evidence="8 9">
    <name type="scientific">Rufibacter roseus</name>
    <dbReference type="NCBI Taxonomy" id="1567108"/>
    <lineage>
        <taxon>Bacteria</taxon>
        <taxon>Pseudomonadati</taxon>
        <taxon>Bacteroidota</taxon>
        <taxon>Cytophagia</taxon>
        <taxon>Cytophagales</taxon>
        <taxon>Hymenobacteraceae</taxon>
        <taxon>Rufibacter</taxon>
    </lineage>
</organism>
<gene>
    <name evidence="5" type="primary">nuoN</name>
    <name evidence="8" type="ORF">ACFQHR_00255</name>
</gene>
<comment type="similarity">
    <text evidence="5">Belongs to the complex I subunit 2 family.</text>
</comment>
<dbReference type="EMBL" id="JBHSYQ010000001">
    <property type="protein sequence ID" value="MFC6996030.1"/>
    <property type="molecule type" value="Genomic_DNA"/>
</dbReference>
<keyword evidence="5" id="KW-0813">Transport</keyword>
<proteinExistence type="inferred from homology"/>
<dbReference type="Proteomes" id="UP001596405">
    <property type="component" value="Unassembled WGS sequence"/>
</dbReference>
<evidence type="ECO:0000259" key="7">
    <source>
        <dbReference type="Pfam" id="PF00361"/>
    </source>
</evidence>
<accession>A0ABW2DGA3</accession>
<feature type="transmembrane region" description="Helical" evidence="5">
    <location>
        <begin position="118"/>
        <end position="135"/>
    </location>
</feature>
<keyword evidence="5" id="KW-0874">Quinone</keyword>
<feature type="transmembrane region" description="Helical" evidence="5">
    <location>
        <begin position="231"/>
        <end position="250"/>
    </location>
</feature>
<evidence type="ECO:0000256" key="3">
    <source>
        <dbReference type="ARBA" id="ARBA00022989"/>
    </source>
</evidence>
<feature type="transmembrane region" description="Helical" evidence="5">
    <location>
        <begin position="359"/>
        <end position="389"/>
    </location>
</feature>
<feature type="transmembrane region" description="Helical" evidence="5">
    <location>
        <begin position="94"/>
        <end position="112"/>
    </location>
</feature>
<reference evidence="9" key="1">
    <citation type="journal article" date="2019" name="Int. J. Syst. Evol. Microbiol.">
        <title>The Global Catalogue of Microorganisms (GCM) 10K type strain sequencing project: providing services to taxonomists for standard genome sequencing and annotation.</title>
        <authorList>
            <consortium name="The Broad Institute Genomics Platform"/>
            <consortium name="The Broad Institute Genome Sequencing Center for Infectious Disease"/>
            <person name="Wu L."/>
            <person name="Ma J."/>
        </authorList>
    </citation>
    <scope>NUCLEOTIDE SEQUENCE [LARGE SCALE GENOMIC DNA]</scope>
    <source>
        <strain evidence="9">CGMCC 4.7393</strain>
    </source>
</reference>
<name>A0ABW2DGA3_9BACT</name>
<feature type="domain" description="NADH:quinone oxidoreductase/Mrp antiporter transmembrane" evidence="7">
    <location>
        <begin position="116"/>
        <end position="406"/>
    </location>
</feature>
<protein>
    <recommendedName>
        <fullName evidence="5">NADH-quinone oxidoreductase subunit N</fullName>
        <ecNumber evidence="5">7.1.1.-</ecNumber>
    </recommendedName>
    <alternativeName>
        <fullName evidence="5">NADH dehydrogenase I subunit N</fullName>
    </alternativeName>
    <alternativeName>
        <fullName evidence="5">NDH-1 subunit N</fullName>
    </alternativeName>
</protein>
<evidence type="ECO:0000313" key="8">
    <source>
        <dbReference type="EMBL" id="MFC6996030.1"/>
    </source>
</evidence>
<keyword evidence="3 5" id="KW-1133">Transmembrane helix</keyword>
<feature type="transmembrane region" description="Helical" evidence="5">
    <location>
        <begin position="25"/>
        <end position="43"/>
    </location>
</feature>
<dbReference type="EC" id="7.1.1.-" evidence="5"/>
<sequence length="461" mass="49800">MTSIILLSIFGIVNLFLGFMKSKRVLLPIVMVFLAVALAAAVRDWGQLNTYFGNFNTMMNMDNFAVAFSSVMILSALFILPFSRSYAVGENANLAEYYSLLLFSLVGGIMMVTYENLLMLFLGIEIMSVSMYILAGSDKRNVLSNEASMKYFLMGAFFTGIILFGIALLYGATGSFSLPIISAAAQALEPGTAPLLLMGLLLVLVGITFKVGAAPFHFWTPDVYDGTPTIFTSYMSTVVKTAGIAAFYKLLSAAFGGVYEQWFPTVVAITVLTLVIGNVGAVAQTSFKRMLAYSSISHAGYLMIALTAFNERSENAILFYSLAYAVATIAAFGVLKYVSDARGSNDYEAFSGLGRTNPLLAFVMTVAMLSLAGIPLTGGFFGKLFLFSAALEQDMVWLIVVAVLMSAVGIYYYFRVIIAMYLRDAVAERVPVDSLGTFTLISLVVLTVIMGVLPGLFSGLL</sequence>
<dbReference type="InterPro" id="IPR001750">
    <property type="entry name" value="ND/Mrp_TM"/>
</dbReference>
<feature type="transmembrane region" description="Helical" evidence="5">
    <location>
        <begin position="435"/>
        <end position="457"/>
    </location>
</feature>
<dbReference type="HAMAP" id="MF_00445">
    <property type="entry name" value="NDH1_NuoN_1"/>
    <property type="match status" value="1"/>
</dbReference>
<evidence type="ECO:0000256" key="4">
    <source>
        <dbReference type="ARBA" id="ARBA00023136"/>
    </source>
</evidence>
<keyword evidence="2 5" id="KW-0812">Transmembrane</keyword>
<dbReference type="RefSeq" id="WP_066624845.1">
    <property type="nucleotide sequence ID" value="NZ_JBHSYQ010000001.1"/>
</dbReference>
<feature type="transmembrane region" description="Helical" evidence="5">
    <location>
        <begin position="316"/>
        <end position="338"/>
    </location>
</feature>
<feature type="transmembrane region" description="Helical" evidence="5">
    <location>
        <begin position="63"/>
        <end position="82"/>
    </location>
</feature>
<feature type="transmembrane region" description="Helical" evidence="5">
    <location>
        <begin position="290"/>
        <end position="310"/>
    </location>
</feature>
<comment type="catalytic activity">
    <reaction evidence="5">
        <text>a quinone + NADH + 5 H(+)(in) = a quinol + NAD(+) + 4 H(+)(out)</text>
        <dbReference type="Rhea" id="RHEA:57888"/>
        <dbReference type="ChEBI" id="CHEBI:15378"/>
        <dbReference type="ChEBI" id="CHEBI:24646"/>
        <dbReference type="ChEBI" id="CHEBI:57540"/>
        <dbReference type="ChEBI" id="CHEBI:57945"/>
        <dbReference type="ChEBI" id="CHEBI:132124"/>
    </reaction>
</comment>
<keyword evidence="9" id="KW-1185">Reference proteome</keyword>
<feature type="transmembrane region" description="Helical" evidence="5">
    <location>
        <begin position="151"/>
        <end position="173"/>
    </location>
</feature>
<dbReference type="PANTHER" id="PTHR22773">
    <property type="entry name" value="NADH DEHYDROGENASE"/>
    <property type="match status" value="1"/>
</dbReference>
<comment type="subcellular location">
    <subcellularLocation>
        <location evidence="5">Cell membrane</location>
        <topology evidence="5">Multi-pass membrane protein</topology>
    </subcellularLocation>
    <subcellularLocation>
        <location evidence="1">Endomembrane system</location>
        <topology evidence="1">Multi-pass membrane protein</topology>
    </subcellularLocation>
    <subcellularLocation>
        <location evidence="6">Membrane</location>
        <topology evidence="6">Multi-pass membrane protein</topology>
    </subcellularLocation>
</comment>
<feature type="transmembrane region" description="Helical" evidence="5">
    <location>
        <begin position="193"/>
        <end position="219"/>
    </location>
</feature>
<keyword evidence="5" id="KW-1278">Translocase</keyword>
<evidence type="ECO:0000256" key="1">
    <source>
        <dbReference type="ARBA" id="ARBA00004127"/>
    </source>
</evidence>
<keyword evidence="5" id="KW-0520">NAD</keyword>
<keyword evidence="5" id="KW-1003">Cell membrane</keyword>
<evidence type="ECO:0000256" key="2">
    <source>
        <dbReference type="ARBA" id="ARBA00022692"/>
    </source>
</evidence>
<comment type="function">
    <text evidence="5">NDH-1 shuttles electrons from NADH, via FMN and iron-sulfur (Fe-S) centers, to quinones in the respiratory chain. The immediate electron acceptor for the enzyme in this species is believed to be a menaquinone. Couples the redox reaction to proton translocation (for every two electrons transferred, four hydrogen ions are translocated across the cytoplasmic membrane), and thus conserves the redox energy in a proton gradient.</text>
</comment>
<keyword evidence="4 5" id="KW-0472">Membrane</keyword>
<evidence type="ECO:0000256" key="6">
    <source>
        <dbReference type="RuleBase" id="RU000320"/>
    </source>
</evidence>
<feature type="transmembrane region" description="Helical" evidence="5">
    <location>
        <begin position="395"/>
        <end position="414"/>
    </location>
</feature>
<comment type="subunit">
    <text evidence="5">NDH-1 is composed of 14 different subunits. Subunits NuoA, H, J, K, L, M, N constitute the membrane sector of the complex.</text>
</comment>
<dbReference type="Pfam" id="PF00361">
    <property type="entry name" value="Proton_antipo_M"/>
    <property type="match status" value="1"/>
</dbReference>
<feature type="transmembrane region" description="Helical" evidence="5">
    <location>
        <begin position="262"/>
        <end position="283"/>
    </location>
</feature>